<dbReference type="GO" id="GO:0016020">
    <property type="term" value="C:membrane"/>
    <property type="evidence" value="ECO:0007669"/>
    <property type="project" value="TreeGrafter"/>
</dbReference>
<gene>
    <name evidence="4" type="ORF">BV97_04184</name>
</gene>
<organism evidence="4 5">
    <name type="scientific">Novosphingobium resinovorum</name>
    <dbReference type="NCBI Taxonomy" id="158500"/>
    <lineage>
        <taxon>Bacteria</taxon>
        <taxon>Pseudomonadati</taxon>
        <taxon>Pseudomonadota</taxon>
        <taxon>Alphaproteobacteria</taxon>
        <taxon>Sphingomonadales</taxon>
        <taxon>Sphingomonadaceae</taxon>
        <taxon>Novosphingobium</taxon>
    </lineage>
</organism>
<dbReference type="InterPro" id="IPR043968">
    <property type="entry name" value="SGNH"/>
</dbReference>
<feature type="transmembrane region" description="Helical" evidence="1">
    <location>
        <begin position="37"/>
        <end position="54"/>
    </location>
</feature>
<dbReference type="Pfam" id="PF01757">
    <property type="entry name" value="Acyl_transf_3"/>
    <property type="match status" value="1"/>
</dbReference>
<dbReference type="GO" id="GO:0016747">
    <property type="term" value="F:acyltransferase activity, transferring groups other than amino-acyl groups"/>
    <property type="evidence" value="ECO:0007669"/>
    <property type="project" value="InterPro"/>
</dbReference>
<feature type="transmembrane region" description="Helical" evidence="1">
    <location>
        <begin position="157"/>
        <end position="175"/>
    </location>
</feature>
<feature type="transmembrane region" description="Helical" evidence="1">
    <location>
        <begin position="187"/>
        <end position="207"/>
    </location>
</feature>
<feature type="transmembrane region" description="Helical" evidence="1">
    <location>
        <begin position="92"/>
        <end position="111"/>
    </location>
</feature>
<feature type="transmembrane region" description="Helical" evidence="1">
    <location>
        <begin position="14"/>
        <end position="30"/>
    </location>
</feature>
<accession>A0A031JQG0</accession>
<dbReference type="PATRIC" id="fig|158500.4.peg.4253"/>
<dbReference type="Proteomes" id="UP000024329">
    <property type="component" value="Unassembled WGS sequence"/>
</dbReference>
<dbReference type="InterPro" id="IPR050879">
    <property type="entry name" value="Acyltransferase_3"/>
</dbReference>
<comment type="caution">
    <text evidence="4">The sequence shown here is derived from an EMBL/GenBank/DDBJ whole genome shotgun (WGS) entry which is preliminary data.</text>
</comment>
<dbReference type="STRING" id="158500.BES08_14955"/>
<keyword evidence="4" id="KW-0808">Transferase</keyword>
<feature type="transmembrane region" description="Helical" evidence="1">
    <location>
        <begin position="60"/>
        <end position="80"/>
    </location>
</feature>
<evidence type="ECO:0000313" key="4">
    <source>
        <dbReference type="EMBL" id="EZP78990.1"/>
    </source>
</evidence>
<dbReference type="InterPro" id="IPR002656">
    <property type="entry name" value="Acyl_transf_3_dom"/>
</dbReference>
<dbReference type="AlphaFoldDB" id="A0A031JQG0"/>
<sequence length="518" mass="56510">MPLLHTWSLGVEEQFYIFWPMVIVLSLKFFGRHGVKAVLSAVIIISLICSELLLKSNPSFSFYMLPARAWELAIGGLLGLSGNLGLQIKKSVAGVLVSAGILIVGYSIFFFEKTTPFTGSHALIPCIGAALIIFGGQFENLVSSFLCNVVMKYIGRISYPLYLVHWPIIVFWGLASTTEVSMAVKLVQIAVMFGAAHVLYAGVEPIFRRIPATRARMKVWAPMAVAPVIAMGLVCASMLFTNGLQGRHPMPAWVSQAAAESSSFQRDPCLMRGAELSTSAQCVIGDPTRQPTLVLWGDSHATQLIPAFREIADANGYAGLIITKAGCAPIPDTTMLPNSEMRRDCRQFNSEAIERVAAIPKLKGLIVAGNWRTYLSGGGLLTDGDEVASPDGTQRIMADRFSRMREQLPPGGYKLILMGIAPTGENKAFSCASRAAYRNMDFRNCSSDLYSDTLFYQKDLEGLVGKNSKIDLVDYLPVMCPDQKYCAVYNGRNANFLDDSHISAHAAKSVVSTIEHLL</sequence>
<keyword evidence="1" id="KW-0812">Transmembrane</keyword>
<keyword evidence="4" id="KW-0012">Acyltransferase</keyword>
<evidence type="ECO:0000313" key="5">
    <source>
        <dbReference type="Proteomes" id="UP000024329"/>
    </source>
</evidence>
<keyword evidence="1" id="KW-0472">Membrane</keyword>
<dbReference type="Pfam" id="PF19040">
    <property type="entry name" value="SGNH"/>
    <property type="match status" value="1"/>
</dbReference>
<feature type="domain" description="Acyltransferase 3" evidence="2">
    <location>
        <begin position="3"/>
        <end position="177"/>
    </location>
</feature>
<dbReference type="PANTHER" id="PTHR23028:SF53">
    <property type="entry name" value="ACYL_TRANSF_3 DOMAIN-CONTAINING PROTEIN"/>
    <property type="match status" value="1"/>
</dbReference>
<evidence type="ECO:0000256" key="1">
    <source>
        <dbReference type="SAM" id="Phobius"/>
    </source>
</evidence>
<dbReference type="GO" id="GO:0009103">
    <property type="term" value="P:lipopolysaccharide biosynthetic process"/>
    <property type="evidence" value="ECO:0007669"/>
    <property type="project" value="TreeGrafter"/>
</dbReference>
<dbReference type="PANTHER" id="PTHR23028">
    <property type="entry name" value="ACETYLTRANSFERASE"/>
    <property type="match status" value="1"/>
</dbReference>
<dbReference type="eggNOG" id="COG1835">
    <property type="taxonomic scope" value="Bacteria"/>
</dbReference>
<reference evidence="4 5" key="1">
    <citation type="submission" date="2014-03" db="EMBL/GenBank/DDBJ databases">
        <title>Whole genome sequence of Novosphingobium resinovorum KF1.</title>
        <authorList>
            <person name="Gan H.M."/>
            <person name="Gan H.Y."/>
            <person name="Chew T.H."/>
            <person name="Savka M.A."/>
        </authorList>
    </citation>
    <scope>NUCLEOTIDE SEQUENCE [LARGE SCALE GENOMIC DNA]</scope>
    <source>
        <strain evidence="4 5">KF1</strain>
    </source>
</reference>
<feature type="transmembrane region" description="Helical" evidence="1">
    <location>
        <begin position="117"/>
        <end position="136"/>
    </location>
</feature>
<feature type="domain" description="SGNH" evidence="3">
    <location>
        <begin position="278"/>
        <end position="512"/>
    </location>
</feature>
<evidence type="ECO:0000259" key="2">
    <source>
        <dbReference type="Pfam" id="PF01757"/>
    </source>
</evidence>
<proteinExistence type="predicted"/>
<dbReference type="EMBL" id="JFYZ01000029">
    <property type="protein sequence ID" value="EZP78990.1"/>
    <property type="molecule type" value="Genomic_DNA"/>
</dbReference>
<protein>
    <submittedName>
        <fullName evidence="4">Acyltransferase 3</fullName>
    </submittedName>
</protein>
<keyword evidence="1" id="KW-1133">Transmembrane helix</keyword>
<feature type="transmembrane region" description="Helical" evidence="1">
    <location>
        <begin position="219"/>
        <end position="240"/>
    </location>
</feature>
<name>A0A031JQG0_9SPHN</name>
<evidence type="ECO:0000259" key="3">
    <source>
        <dbReference type="Pfam" id="PF19040"/>
    </source>
</evidence>